<dbReference type="EMBL" id="CM042890">
    <property type="protein sequence ID" value="KAI4311222.1"/>
    <property type="molecule type" value="Genomic_DNA"/>
</dbReference>
<protein>
    <submittedName>
        <fullName evidence="1">Uncharacterized protein</fullName>
    </submittedName>
</protein>
<reference evidence="2" key="1">
    <citation type="journal article" date="2023" name="Front. Plant Sci.">
        <title>Chromosomal-level genome assembly of Melastoma candidum provides insights into trichome evolution.</title>
        <authorList>
            <person name="Zhong Y."/>
            <person name="Wu W."/>
            <person name="Sun C."/>
            <person name="Zou P."/>
            <person name="Liu Y."/>
            <person name="Dai S."/>
            <person name="Zhou R."/>
        </authorList>
    </citation>
    <scope>NUCLEOTIDE SEQUENCE [LARGE SCALE GENOMIC DNA]</scope>
</reference>
<dbReference type="Proteomes" id="UP001057402">
    <property type="component" value="Chromosome 11"/>
</dbReference>
<comment type="caution">
    <text evidence="1">The sequence shown here is derived from an EMBL/GenBank/DDBJ whole genome shotgun (WGS) entry which is preliminary data.</text>
</comment>
<keyword evidence="2" id="KW-1185">Reference proteome</keyword>
<gene>
    <name evidence="1" type="ORF">MLD38_036132</name>
</gene>
<evidence type="ECO:0000313" key="2">
    <source>
        <dbReference type="Proteomes" id="UP001057402"/>
    </source>
</evidence>
<evidence type="ECO:0000313" key="1">
    <source>
        <dbReference type="EMBL" id="KAI4311222.1"/>
    </source>
</evidence>
<proteinExistence type="predicted"/>
<sequence>MAVSGFEGFEKRLELRFRSFHDPEHFVGDLHMGLRLLPIESLEEILRAVHCTIVSSMGNRFFDSYVLSESSLFVYPTKIVIKTCGTTRLLKAIAPLLRHAGGLGLELVVCRYTRGSFIFPKSQPFPHTSFNDEVACLEESLPLHLHDRKASIMPSGLPNSNYLWHVFVASAGDRYSSLCSREIMLPDDESFTIEVCMTNLDPVSARKFYRLPDDWKTRESAGKEMTDATRIQDINPNALICDFAFHPCGYSMNGLDNDRYSTIHVTPEDGFSYASYEWNGSTYDGKEDIIRTLTKVTRVFRPGNMSVSTTSTSPHVWRAIANALEPVGLKCRSYSMDEFPTVGVVAFHAFTACRRNG</sequence>
<organism evidence="1 2">
    <name type="scientific">Melastoma candidum</name>
    <dbReference type="NCBI Taxonomy" id="119954"/>
    <lineage>
        <taxon>Eukaryota</taxon>
        <taxon>Viridiplantae</taxon>
        <taxon>Streptophyta</taxon>
        <taxon>Embryophyta</taxon>
        <taxon>Tracheophyta</taxon>
        <taxon>Spermatophyta</taxon>
        <taxon>Magnoliopsida</taxon>
        <taxon>eudicotyledons</taxon>
        <taxon>Gunneridae</taxon>
        <taxon>Pentapetalae</taxon>
        <taxon>rosids</taxon>
        <taxon>malvids</taxon>
        <taxon>Myrtales</taxon>
        <taxon>Melastomataceae</taxon>
        <taxon>Melastomatoideae</taxon>
        <taxon>Melastomateae</taxon>
        <taxon>Melastoma</taxon>
    </lineage>
</organism>
<name>A0ACB9LI51_9MYRT</name>
<accession>A0ACB9LI51</accession>